<keyword evidence="8" id="KW-1185">Reference proteome</keyword>
<comment type="caution">
    <text evidence="7">The sequence shown here is derived from an EMBL/GenBank/DDBJ whole genome shotgun (WGS) entry which is preliminary data.</text>
</comment>
<dbReference type="AlphaFoldDB" id="A0A7J7CXN5"/>
<keyword evidence="4" id="KW-0175">Coiled coil</keyword>
<name>A0A7J7CXN5_TRIWF</name>
<dbReference type="SUPFAM" id="SSF46689">
    <property type="entry name" value="Homeodomain-like"/>
    <property type="match status" value="1"/>
</dbReference>
<comment type="similarity">
    <text evidence="2">Belongs to the lin-9 family.</text>
</comment>
<protein>
    <submittedName>
        <fullName evidence="7">Always early putative isoform 1</fullName>
    </submittedName>
</protein>
<evidence type="ECO:0000256" key="1">
    <source>
        <dbReference type="ARBA" id="ARBA00004123"/>
    </source>
</evidence>
<dbReference type="Gene3D" id="1.20.58.1880">
    <property type="match status" value="1"/>
</dbReference>
<dbReference type="GO" id="GO:0006351">
    <property type="term" value="P:DNA-templated transcription"/>
    <property type="evidence" value="ECO:0007669"/>
    <property type="project" value="InterPro"/>
</dbReference>
<evidence type="ECO:0000259" key="6">
    <source>
        <dbReference type="SMART" id="SM01135"/>
    </source>
</evidence>
<dbReference type="CDD" id="cd00167">
    <property type="entry name" value="SANT"/>
    <property type="match status" value="1"/>
</dbReference>
<dbReference type="PANTHER" id="PTHR21689:SF2">
    <property type="entry name" value="PROTEIN LIN-9 HOMOLOG"/>
    <property type="match status" value="1"/>
</dbReference>
<dbReference type="FunCoup" id="A0A7J7CXN5">
    <property type="interactions" value="1191"/>
</dbReference>
<dbReference type="GO" id="GO:0003677">
    <property type="term" value="F:DNA binding"/>
    <property type="evidence" value="ECO:0007669"/>
    <property type="project" value="TreeGrafter"/>
</dbReference>
<keyword evidence="3" id="KW-0539">Nucleus</keyword>
<dbReference type="InterPro" id="IPR033471">
    <property type="entry name" value="DIRP"/>
</dbReference>
<dbReference type="InParanoid" id="A0A7J7CXN5"/>
<feature type="domain" description="DIRP" evidence="6">
    <location>
        <begin position="638"/>
        <end position="739"/>
    </location>
</feature>
<reference evidence="7 8" key="1">
    <citation type="journal article" date="2020" name="Nat. Commun.">
        <title>Genome of Tripterygium wilfordii and identification of cytochrome P450 involved in triptolide biosynthesis.</title>
        <authorList>
            <person name="Tu L."/>
            <person name="Su P."/>
            <person name="Zhang Z."/>
            <person name="Gao L."/>
            <person name="Wang J."/>
            <person name="Hu T."/>
            <person name="Zhou J."/>
            <person name="Zhang Y."/>
            <person name="Zhao Y."/>
            <person name="Liu Y."/>
            <person name="Song Y."/>
            <person name="Tong Y."/>
            <person name="Lu Y."/>
            <person name="Yang J."/>
            <person name="Xu C."/>
            <person name="Jia M."/>
            <person name="Peters R.J."/>
            <person name="Huang L."/>
            <person name="Gao W."/>
        </authorList>
    </citation>
    <scope>NUCLEOTIDE SEQUENCE [LARGE SCALE GENOMIC DNA]</scope>
    <source>
        <strain evidence="8">cv. XIE 37</strain>
        <tissue evidence="7">Leaf</tissue>
    </source>
</reference>
<dbReference type="GO" id="GO:0051726">
    <property type="term" value="P:regulation of cell cycle"/>
    <property type="evidence" value="ECO:0007669"/>
    <property type="project" value="TreeGrafter"/>
</dbReference>
<dbReference type="InterPro" id="IPR045831">
    <property type="entry name" value="LIN9_C"/>
</dbReference>
<comment type="subcellular location">
    <subcellularLocation>
        <location evidence="1">Nucleus</location>
    </subcellularLocation>
</comment>
<evidence type="ECO:0000313" key="7">
    <source>
        <dbReference type="EMBL" id="KAF5738709.1"/>
    </source>
</evidence>
<dbReference type="GO" id="GO:0006357">
    <property type="term" value="P:regulation of transcription by RNA polymerase II"/>
    <property type="evidence" value="ECO:0007669"/>
    <property type="project" value="TreeGrafter"/>
</dbReference>
<evidence type="ECO:0000313" key="8">
    <source>
        <dbReference type="Proteomes" id="UP000593562"/>
    </source>
</evidence>
<feature type="compositionally biased region" description="Basic residues" evidence="5">
    <location>
        <begin position="133"/>
        <end position="144"/>
    </location>
</feature>
<dbReference type="Pfam" id="PF06584">
    <property type="entry name" value="DIRP"/>
    <property type="match status" value="1"/>
</dbReference>
<evidence type="ECO:0000256" key="3">
    <source>
        <dbReference type="ARBA" id="ARBA00023242"/>
    </source>
</evidence>
<evidence type="ECO:0000256" key="2">
    <source>
        <dbReference type="ARBA" id="ARBA00006732"/>
    </source>
</evidence>
<feature type="region of interest" description="Disordered" evidence="5">
    <location>
        <begin position="22"/>
        <end position="42"/>
    </location>
</feature>
<feature type="compositionally biased region" description="Basic and acidic residues" evidence="5">
    <location>
        <begin position="493"/>
        <end position="507"/>
    </location>
</feature>
<evidence type="ECO:0000256" key="5">
    <source>
        <dbReference type="SAM" id="MobiDB-lite"/>
    </source>
</evidence>
<dbReference type="OrthoDB" id="2339771at2759"/>
<accession>A0A7J7CXN5</accession>
<organism evidence="7 8">
    <name type="scientific">Tripterygium wilfordii</name>
    <name type="common">Thunder God vine</name>
    <dbReference type="NCBI Taxonomy" id="458696"/>
    <lineage>
        <taxon>Eukaryota</taxon>
        <taxon>Viridiplantae</taxon>
        <taxon>Streptophyta</taxon>
        <taxon>Embryophyta</taxon>
        <taxon>Tracheophyta</taxon>
        <taxon>Spermatophyta</taxon>
        <taxon>Magnoliopsida</taxon>
        <taxon>eudicotyledons</taxon>
        <taxon>Gunneridae</taxon>
        <taxon>Pentapetalae</taxon>
        <taxon>rosids</taxon>
        <taxon>fabids</taxon>
        <taxon>Celastrales</taxon>
        <taxon>Celastraceae</taxon>
        <taxon>Tripterygium</taxon>
    </lineage>
</organism>
<feature type="coiled-coil region" evidence="4">
    <location>
        <begin position="892"/>
        <end position="919"/>
    </location>
</feature>
<feature type="region of interest" description="Disordered" evidence="5">
    <location>
        <begin position="116"/>
        <end position="163"/>
    </location>
</feature>
<feature type="region of interest" description="Disordered" evidence="5">
    <location>
        <begin position="237"/>
        <end position="259"/>
    </location>
</feature>
<proteinExistence type="inferred from homology"/>
<evidence type="ECO:0000256" key="4">
    <source>
        <dbReference type="SAM" id="Coils"/>
    </source>
</evidence>
<dbReference type="FunFam" id="1.20.58.1880:FF:000006">
    <property type="entry name" value="Protein ALWAYS EARLY 3 isoform A"/>
    <property type="match status" value="1"/>
</dbReference>
<feature type="region of interest" description="Disordered" evidence="5">
    <location>
        <begin position="461"/>
        <end position="507"/>
    </location>
</feature>
<dbReference type="InterPro" id="IPR010561">
    <property type="entry name" value="LIN-9/ALY1"/>
</dbReference>
<dbReference type="InterPro" id="IPR009057">
    <property type="entry name" value="Homeodomain-like_sf"/>
</dbReference>
<dbReference type="Pfam" id="PF19438">
    <property type="entry name" value="LIN9_C"/>
    <property type="match status" value="1"/>
</dbReference>
<dbReference type="Proteomes" id="UP000593562">
    <property type="component" value="Unassembled WGS sequence"/>
</dbReference>
<dbReference type="SMART" id="SM01135">
    <property type="entry name" value="DIRP"/>
    <property type="match status" value="1"/>
</dbReference>
<dbReference type="PANTHER" id="PTHR21689">
    <property type="entry name" value="LIN-9"/>
    <property type="match status" value="1"/>
</dbReference>
<dbReference type="InterPro" id="IPR001005">
    <property type="entry name" value="SANT/Myb"/>
</dbReference>
<feature type="region of interest" description="Disordered" evidence="5">
    <location>
        <begin position="178"/>
        <end position="198"/>
    </location>
</feature>
<dbReference type="EMBL" id="JAAARO010000013">
    <property type="protein sequence ID" value="KAF5738709.1"/>
    <property type="molecule type" value="Genomic_DNA"/>
</dbReference>
<gene>
    <name evidence="7" type="ORF">HS088_TW13G01610</name>
</gene>
<dbReference type="GO" id="GO:0005654">
    <property type="term" value="C:nucleoplasm"/>
    <property type="evidence" value="ECO:0007669"/>
    <property type="project" value="TreeGrafter"/>
</dbReference>
<sequence>MAPSKKSRSVNKRFSYINEVASNKDGENASKSKQRKRKLSDMLGPQWSKEELVRFYEAFRKYGKDWRKVAVTVRNRSMEMVEALYTMNRAYLSLPEGTASVVGLIAMMTDHYSVLGGSDSEQESNEDTGASRKQQKIGRGKKSRSYPSKGSDKALPGTLQPQSAASNYGCLSLLKKRRSGSGPRAVGKRTPRVPVSNPCAQDIGEKYFSPIRQGMKVKADAVDDDVAHEIALALTEASQRGGSPQVSQTPTRKTEMSSPVQVCERMHAESEMTSVKHRGSEMDEGGCELSLGSTEADDGVYARNRSYLVGTEGAHTVRVSQKGKKYLGKKPEMDETVNDHLNDIKEACSGTEEGQKQGTSKLKFETEVSNVKPARSSYKSPRKRSKKVLFGADECSAFDALQTLADLSLMPETTFDAESSVRLKEEKTGIVEKYKHRENHSAAAVKTTAFESPKLRKAVAHDTGTPPEVKETHQINAGVGKRRRRSSPLKTQKSKDYTDSRLSESHEVETMDKVKHNMNKSKHSHAATHSRQGRLGKSLELISPGANHGKEWNDTPPSTTEFPSANQIYLPTKVRSRRKIDPPKPLIEKDTKSSENIVNSQSFINIPSSHDRAVNLKKMLSNCLSRYKVRRWCVFEWFYSAIDYPWFAKREFVEYLDHVGLGHVPRLTRVEWGVIRSSLGKPRRFSKQFLKEEKDKLNQYRESVRKHYAELREGIRDGLPTDLARPLSVGQRVIAIHPSTGEVHDGSVLTIDHSRCRVQFDQPELGVEYVMDINCMPSNPLENMPAGLIKLNCTETLNELKLTGQPIERKMDGYLKITSYENLENFNASSQLSPSTFDNSGFIHQARGGLLTSNSHDKAGLGEIVSMQQGANSQPSTLAQNHQAKEADIQAISELSRALEKKEAVVSELKLMNDEVLENEKVKGISLKDSEPFKKQYAAILLQLNEANEEVSSALFRLRERNTYQGNPPLICSKPVAVEGELGGNLTSTDRSSCPTQDYGSHVAEIVESSRTKAQAMVDAALQTVSSLRKEGISIERMEEAIDFVNNRLTVDDLSMQAMRSSAPAVPLSVNRASQDQLTATTSNPVASVHALDTKLNMSDQNEAQIPSELIANCVATLLMIQKCTERQFPPADVALVLDSAVTILRPSCSQNLPIYTEIQKCMGIIRNQILALIPT</sequence>
<dbReference type="GO" id="GO:0017053">
    <property type="term" value="C:transcription repressor complex"/>
    <property type="evidence" value="ECO:0007669"/>
    <property type="project" value="InterPro"/>
</dbReference>
<dbReference type="Pfam" id="PF00249">
    <property type="entry name" value="Myb_DNA-binding"/>
    <property type="match status" value="1"/>
</dbReference>